<sequence length="205" mass="22722">MGSDGGEDYSWIDDVGSGLEEDFRAAIEEVCGNAGGPEQMDSKKRARSESIVETKTKACREKMRRDRLNDRFVELGSVLDPERAHRQSDKASILSDAARVLGELRSEAQKLKEANEKLQEAIRELKAEKTELRDEKTRLKADKEELEQQVKAMSLPPTGFLPHPAAFHAAGAGKAQAFPGLAMWHWLPPASVDTTQDAKLWPPNA</sequence>
<dbReference type="CDD" id="cd11446">
    <property type="entry name" value="bHLH_AtILR3_like"/>
    <property type="match status" value="1"/>
</dbReference>
<protein>
    <recommendedName>
        <fullName evidence="8">BHLH domain-containing protein</fullName>
    </recommendedName>
</protein>
<dbReference type="InterPro" id="IPR057075">
    <property type="entry name" value="bHLH_IRO3"/>
</dbReference>
<feature type="coiled-coil region" evidence="6">
    <location>
        <begin position="94"/>
        <end position="152"/>
    </location>
</feature>
<keyword evidence="10" id="KW-1185">Reference proteome</keyword>
<dbReference type="InterPro" id="IPR044818">
    <property type="entry name" value="ILR3-like"/>
</dbReference>
<accession>A0A7I8J9G6</accession>
<dbReference type="EMBL" id="LR743597">
    <property type="protein sequence ID" value="CAA2627371.1"/>
    <property type="molecule type" value="Genomic_DNA"/>
</dbReference>
<reference evidence="9 10" key="1">
    <citation type="submission" date="2019-12" db="EMBL/GenBank/DDBJ databases">
        <authorList>
            <person name="Scholz U."/>
            <person name="Mascher M."/>
            <person name="Fiebig A."/>
        </authorList>
    </citation>
    <scope>NUCLEOTIDE SEQUENCE</scope>
</reference>
<keyword evidence="4" id="KW-0804">Transcription</keyword>
<evidence type="ECO:0000259" key="8">
    <source>
        <dbReference type="PROSITE" id="PS50888"/>
    </source>
</evidence>
<evidence type="ECO:0000256" key="6">
    <source>
        <dbReference type="SAM" id="Coils"/>
    </source>
</evidence>
<dbReference type="GO" id="GO:0003700">
    <property type="term" value="F:DNA-binding transcription factor activity"/>
    <property type="evidence" value="ECO:0007669"/>
    <property type="project" value="InterPro"/>
</dbReference>
<feature type="region of interest" description="Disordered" evidence="7">
    <location>
        <begin position="32"/>
        <end position="55"/>
    </location>
</feature>
<evidence type="ECO:0000256" key="1">
    <source>
        <dbReference type="ARBA" id="ARBA00005510"/>
    </source>
</evidence>
<keyword evidence="6" id="KW-0175">Coiled coil</keyword>
<feature type="compositionally biased region" description="Basic and acidic residues" evidence="7">
    <location>
        <begin position="40"/>
        <end position="55"/>
    </location>
</feature>
<dbReference type="SUPFAM" id="SSF47459">
    <property type="entry name" value="HLH, helix-loop-helix DNA-binding domain"/>
    <property type="match status" value="1"/>
</dbReference>
<dbReference type="GO" id="GO:0046983">
    <property type="term" value="F:protein dimerization activity"/>
    <property type="evidence" value="ECO:0007669"/>
    <property type="project" value="InterPro"/>
</dbReference>
<evidence type="ECO:0000256" key="5">
    <source>
        <dbReference type="ARBA" id="ARBA00023242"/>
    </source>
</evidence>
<dbReference type="EMBL" id="CACRZD030000010">
    <property type="protein sequence ID" value="CAA6666631.1"/>
    <property type="molecule type" value="Genomic_DNA"/>
</dbReference>
<evidence type="ECO:0000313" key="10">
    <source>
        <dbReference type="Proteomes" id="UP001189122"/>
    </source>
</evidence>
<dbReference type="Gene3D" id="4.10.280.10">
    <property type="entry name" value="Helix-loop-helix DNA-binding domain"/>
    <property type="match status" value="1"/>
</dbReference>
<dbReference type="GO" id="GO:0006879">
    <property type="term" value="P:intracellular iron ion homeostasis"/>
    <property type="evidence" value="ECO:0007669"/>
    <property type="project" value="InterPro"/>
</dbReference>
<keyword evidence="2" id="KW-0805">Transcription regulation</keyword>
<evidence type="ECO:0000313" key="9">
    <source>
        <dbReference type="EMBL" id="CAA2627371.1"/>
    </source>
</evidence>
<evidence type="ECO:0000256" key="2">
    <source>
        <dbReference type="ARBA" id="ARBA00023015"/>
    </source>
</evidence>
<dbReference type="SMART" id="SM00353">
    <property type="entry name" value="HLH"/>
    <property type="match status" value="1"/>
</dbReference>
<name>A0A7I8J9G6_SPIIN</name>
<keyword evidence="5" id="KW-0539">Nucleus</keyword>
<dbReference type="PROSITE" id="PS50888">
    <property type="entry name" value="BHLH"/>
    <property type="match status" value="1"/>
</dbReference>
<dbReference type="InterPro" id="IPR011598">
    <property type="entry name" value="bHLH_dom"/>
</dbReference>
<dbReference type="AlphaFoldDB" id="A0A7I8J9G6"/>
<dbReference type="PANTHER" id="PTHR46133">
    <property type="entry name" value="BHLH TRANSCRIPTION FACTOR"/>
    <property type="match status" value="1"/>
</dbReference>
<evidence type="ECO:0000256" key="7">
    <source>
        <dbReference type="SAM" id="MobiDB-lite"/>
    </source>
</evidence>
<dbReference type="Pfam" id="PF23177">
    <property type="entry name" value="bHLH_IRO3"/>
    <property type="match status" value="1"/>
</dbReference>
<feature type="domain" description="BHLH" evidence="8">
    <location>
        <begin position="52"/>
        <end position="104"/>
    </location>
</feature>
<dbReference type="PANTHER" id="PTHR46133:SF15">
    <property type="entry name" value="BHLH TRANSCRIPTION FACTOR"/>
    <property type="match status" value="1"/>
</dbReference>
<keyword evidence="3" id="KW-0238">DNA-binding</keyword>
<evidence type="ECO:0000256" key="4">
    <source>
        <dbReference type="ARBA" id="ARBA00023163"/>
    </source>
</evidence>
<dbReference type="InterPro" id="IPR036638">
    <property type="entry name" value="HLH_DNA-bd_sf"/>
</dbReference>
<dbReference type="GO" id="GO:0003677">
    <property type="term" value="F:DNA binding"/>
    <property type="evidence" value="ECO:0007669"/>
    <property type="project" value="UniProtKB-KW"/>
</dbReference>
<comment type="similarity">
    <text evidence="1">Belongs to the bHLH protein family.</text>
</comment>
<organism evidence="9">
    <name type="scientific">Spirodela intermedia</name>
    <name type="common">Intermediate duckweed</name>
    <dbReference type="NCBI Taxonomy" id="51605"/>
    <lineage>
        <taxon>Eukaryota</taxon>
        <taxon>Viridiplantae</taxon>
        <taxon>Streptophyta</taxon>
        <taxon>Embryophyta</taxon>
        <taxon>Tracheophyta</taxon>
        <taxon>Spermatophyta</taxon>
        <taxon>Magnoliopsida</taxon>
        <taxon>Liliopsida</taxon>
        <taxon>Araceae</taxon>
        <taxon>Lemnoideae</taxon>
        <taxon>Spirodela</taxon>
    </lineage>
</organism>
<evidence type="ECO:0000256" key="3">
    <source>
        <dbReference type="ARBA" id="ARBA00023125"/>
    </source>
</evidence>
<gene>
    <name evidence="9" type="ORF">SI7747_10013024</name>
</gene>
<dbReference type="Proteomes" id="UP001189122">
    <property type="component" value="Unassembled WGS sequence"/>
</dbReference>
<proteinExistence type="inferred from homology"/>